<dbReference type="STRING" id="1173027.Mic7113_1808"/>
<protein>
    <recommendedName>
        <fullName evidence="3">DUF4177 domain-containing protein</fullName>
    </recommendedName>
</protein>
<gene>
    <name evidence="1" type="ORF">Mic7113_1808</name>
</gene>
<reference evidence="1 2" key="1">
    <citation type="submission" date="2012-06" db="EMBL/GenBank/DDBJ databases">
        <title>Finished chromosome of genome of Microcoleus sp. PCC 7113.</title>
        <authorList>
            <consortium name="US DOE Joint Genome Institute"/>
            <person name="Gugger M."/>
            <person name="Coursin T."/>
            <person name="Rippka R."/>
            <person name="Tandeau De Marsac N."/>
            <person name="Huntemann M."/>
            <person name="Wei C.-L."/>
            <person name="Han J."/>
            <person name="Detter J.C."/>
            <person name="Han C."/>
            <person name="Tapia R."/>
            <person name="Chen A."/>
            <person name="Kyrpides N."/>
            <person name="Mavromatis K."/>
            <person name="Markowitz V."/>
            <person name="Szeto E."/>
            <person name="Ivanova N."/>
            <person name="Pagani I."/>
            <person name="Pati A."/>
            <person name="Goodwin L."/>
            <person name="Nordberg H.P."/>
            <person name="Cantor M.N."/>
            <person name="Hua S.X."/>
            <person name="Woyke T."/>
            <person name="Kerfeld C.A."/>
        </authorList>
    </citation>
    <scope>NUCLEOTIDE SEQUENCE [LARGE SCALE GENOMIC DNA]</scope>
    <source>
        <strain evidence="1 2">PCC 7113</strain>
    </source>
</reference>
<dbReference type="EMBL" id="CP003630">
    <property type="protein sequence ID" value="AFZ17665.1"/>
    <property type="molecule type" value="Genomic_DNA"/>
</dbReference>
<evidence type="ECO:0000313" key="1">
    <source>
        <dbReference type="EMBL" id="AFZ17665.1"/>
    </source>
</evidence>
<dbReference type="Proteomes" id="UP000010471">
    <property type="component" value="Chromosome"/>
</dbReference>
<evidence type="ECO:0008006" key="3">
    <source>
        <dbReference type="Google" id="ProtNLM"/>
    </source>
</evidence>
<dbReference type="RefSeq" id="WP_015181817.1">
    <property type="nucleotide sequence ID" value="NC_019738.1"/>
</dbReference>
<dbReference type="KEGG" id="mic:Mic7113_1808"/>
<keyword evidence="2" id="KW-1185">Reference proteome</keyword>
<dbReference type="HOGENOM" id="CLU_2789294_0_0_3"/>
<dbReference type="AlphaFoldDB" id="K9WBB2"/>
<evidence type="ECO:0000313" key="2">
    <source>
        <dbReference type="Proteomes" id="UP000010471"/>
    </source>
</evidence>
<organism evidence="1 2">
    <name type="scientific">Allocoleopsis franciscana PCC 7113</name>
    <dbReference type="NCBI Taxonomy" id="1173027"/>
    <lineage>
        <taxon>Bacteria</taxon>
        <taxon>Bacillati</taxon>
        <taxon>Cyanobacteriota</taxon>
        <taxon>Cyanophyceae</taxon>
        <taxon>Coleofasciculales</taxon>
        <taxon>Coleofasciculaceae</taxon>
        <taxon>Allocoleopsis</taxon>
        <taxon>Allocoleopsis franciscana</taxon>
    </lineage>
</organism>
<accession>K9WBB2</accession>
<dbReference type="OrthoDB" id="461883at2"/>
<name>K9WBB2_9CYAN</name>
<sequence>MMQRFEYLTVYANAKGEYQTSTGIWRNMNHLGDLGWELISVVNDSSELVAFFKRSLPSDNQIIESDRS</sequence>
<proteinExistence type="predicted"/>